<reference evidence="3" key="1">
    <citation type="submission" date="2016-06" db="EMBL/GenBank/DDBJ databases">
        <authorList>
            <person name="Varghese N."/>
            <person name="Submissions Spin"/>
        </authorList>
    </citation>
    <scope>NUCLEOTIDE SEQUENCE [LARGE SCALE GENOMIC DNA]</scope>
    <source>
        <strain evidence="3">DSM 44151</strain>
    </source>
</reference>
<dbReference type="Pfam" id="PF18735">
    <property type="entry name" value="HEPN_RiboL-PSP"/>
    <property type="match status" value="1"/>
</dbReference>
<sequence>MVESLYDEYERIVHHLRDAQEISYLATLERTFPKVLLLASASQAESRICEAIIRYFKEVSGRHSLAVNFVKNKAISRQYHSFFDWDRRNANKFFGLFGEEFKARVVEVVRGDPTLDQAVRDFMELGSLRNQLVHQDYASFTIEKTVSEIVEQHRSAAVFVGKILELLLE</sequence>
<accession>A0A1C6V0M7</accession>
<dbReference type="Proteomes" id="UP000198605">
    <property type="component" value="Unassembled WGS sequence"/>
</dbReference>
<dbReference type="InterPro" id="IPR041519">
    <property type="entry name" value="HEPN_RiboL-PSP"/>
</dbReference>
<gene>
    <name evidence="2" type="ORF">GA0070603_2898</name>
</gene>
<keyword evidence="3" id="KW-1185">Reference proteome</keyword>
<name>A0A1C6V0M7_9ACTN</name>
<organism evidence="2 3">
    <name type="scientific">Micromonospora chersina</name>
    <dbReference type="NCBI Taxonomy" id="47854"/>
    <lineage>
        <taxon>Bacteria</taxon>
        <taxon>Bacillati</taxon>
        <taxon>Actinomycetota</taxon>
        <taxon>Actinomycetes</taxon>
        <taxon>Micromonosporales</taxon>
        <taxon>Micromonosporaceae</taxon>
        <taxon>Micromonospora</taxon>
    </lineage>
</organism>
<evidence type="ECO:0000259" key="1">
    <source>
        <dbReference type="Pfam" id="PF18735"/>
    </source>
</evidence>
<dbReference type="EMBL" id="FMIB01000002">
    <property type="protein sequence ID" value="SCL59849.1"/>
    <property type="molecule type" value="Genomic_DNA"/>
</dbReference>
<proteinExistence type="predicted"/>
<evidence type="ECO:0000313" key="2">
    <source>
        <dbReference type="EMBL" id="SCL59849.1"/>
    </source>
</evidence>
<protein>
    <recommendedName>
        <fullName evidence="1">RiboL-PSP-HEPN domain-containing protein</fullName>
    </recommendedName>
</protein>
<feature type="domain" description="RiboL-PSP-HEPN" evidence="1">
    <location>
        <begin position="5"/>
        <end position="167"/>
    </location>
</feature>
<evidence type="ECO:0000313" key="3">
    <source>
        <dbReference type="Proteomes" id="UP000198605"/>
    </source>
</evidence>
<dbReference type="AlphaFoldDB" id="A0A1C6V0M7"/>